<feature type="compositionally biased region" description="Polar residues" evidence="1">
    <location>
        <begin position="638"/>
        <end position="648"/>
    </location>
</feature>
<evidence type="ECO:0000256" key="1">
    <source>
        <dbReference type="SAM" id="MobiDB-lite"/>
    </source>
</evidence>
<feature type="compositionally biased region" description="Basic and acidic residues" evidence="1">
    <location>
        <begin position="1277"/>
        <end position="1291"/>
    </location>
</feature>
<feature type="region of interest" description="Disordered" evidence="1">
    <location>
        <begin position="1226"/>
        <end position="1291"/>
    </location>
</feature>
<evidence type="ECO:0000313" key="2">
    <source>
        <dbReference type="EMBL" id="KAI9563305.1"/>
    </source>
</evidence>
<name>A0AAD5LID9_9CRUS</name>
<proteinExistence type="predicted"/>
<reference evidence="2 3" key="1">
    <citation type="submission" date="2022-05" db="EMBL/GenBank/DDBJ databases">
        <title>A multi-omics perspective on studying reproductive biology in Daphnia sinensis.</title>
        <authorList>
            <person name="Jia J."/>
        </authorList>
    </citation>
    <scope>NUCLEOTIDE SEQUENCE [LARGE SCALE GENOMIC DNA]</scope>
    <source>
        <strain evidence="2 3">WSL</strain>
    </source>
</reference>
<accession>A0AAD5LID9</accession>
<keyword evidence="3" id="KW-1185">Reference proteome</keyword>
<feature type="compositionally biased region" description="Polar residues" evidence="1">
    <location>
        <begin position="829"/>
        <end position="839"/>
    </location>
</feature>
<feature type="region of interest" description="Disordered" evidence="1">
    <location>
        <begin position="597"/>
        <end position="657"/>
    </location>
</feature>
<protein>
    <submittedName>
        <fullName evidence="2">Uncharacterized protein</fullName>
    </submittedName>
</protein>
<gene>
    <name evidence="2" type="ORF">GHT06_010763</name>
</gene>
<comment type="caution">
    <text evidence="2">The sequence shown here is derived from an EMBL/GenBank/DDBJ whole genome shotgun (WGS) entry which is preliminary data.</text>
</comment>
<dbReference type="EMBL" id="WJBH02000002">
    <property type="protein sequence ID" value="KAI9563305.1"/>
    <property type="molecule type" value="Genomic_DNA"/>
</dbReference>
<sequence length="1291" mass="145889">MSTVYCEKPLSKGIQLTSTSKDKEGLTSKNFYESLKSCLNNPEKTYKEKIDAISTAWEMLASSDDQSSPAIRYLYRDTIMLVLQSEWGKLKSGSKTHLKVTLQNAMVNLFNTHACHLCQRALRVVIDPWNHPVVIKIINDLPISEFEGRDFFLTEMPILLTSRLDRLCWEDKCKDLALKLVAFCRKSFQDSRCLLEPVCSLVCQQLWLDLHVTLLYICNEKDDFVIMLERHFSEGYDLVSRLIRRTSESYGKNKENSGINRIWREHGKDTAEFASQCLLSTALIVCPPPNNLSPLAIQFVNLQKASGRSNKDITTKLHKLISNDQLKKIVTPAHLYVLGAALSDTFPADFKAFGVELYIKAVAADLNNLESQKLNQNGEEIKIAEIGLAVAFSKLAEFVRANLRICREIALTAFSLNPTMERFNMLEDLVREQIDKDKSESSTLTKSPSEIVEKEIEITSNLPQEEETQLPYSDSDATALGLSEPVIRDLANIVHSVRWDVLTWKNGWNELEPLCRRYMVDQENMRSVTKELLFLKVDYNQFKDMPRQERDENWGIEKGYEKCLEPRARFRKHSRCKRKLKRKLQFRTKMGLLGRKKSLKSRSFSHGRSKQKSVTTRKIWRPQATESNETSTSVESDVGSQEGNTTPEISMISEGVKRSARIKTRKLRNARLLQESPSLVKRLREIRLKPENMELWQDVYLAVGTRQSTLNDLAEEPRENQLDCSDSAYGNDVNHFAPMLSTLDLQPRVVLTRISITCKSNERSEASENCIPLCDSDIDEFHLAAENATTNETNQNSGEEIENSAANMMELESYTENVLQERYNELSCSTSRTNSLNRNGTEDRGTVQEQTEPAEPSSSTLNSLLSLHDDLGGLTRSTGDIHSTPFTSFADFAACCADPDPLLLSSPSLVSFSLSPFQSEGDGDVLQLYTTESASVDHQLRKLSINSQSSDYQDDLLFLTPSPISTNFLTEDDMEACPPLLQLDVPPSEEAHPVPEKRLKLDSTASESDGAPVLLPCSPRPTQLHKQGELQWCPKCGFPISESNRNKSESKNEPNSSAEPFWPHKSPGNHGHLSEDCKKIQNSNQGLLAWIKWLQLELNPSEPSNSTFITGYGRAQKESSSSLLEDLNVLIAQLCEKSKETKAGHRMACGYLQLYCRTPLPPASKGGSLPNLFDWFRLLIFQPEALSDQTNKSYVNVLAFLISMLSKEQPNLGICNHLDMIEHNFTSSGRGSAESSKEKDKSYTQRSKKGESQKDNISDSAIRRRNQRRKTRTDVVMPKKAENKMEKAKIK</sequence>
<feature type="compositionally biased region" description="Basic residues" evidence="1">
    <location>
        <begin position="597"/>
        <end position="611"/>
    </location>
</feature>
<feature type="compositionally biased region" description="Low complexity" evidence="1">
    <location>
        <begin position="625"/>
        <end position="636"/>
    </location>
</feature>
<organism evidence="2 3">
    <name type="scientific">Daphnia sinensis</name>
    <dbReference type="NCBI Taxonomy" id="1820382"/>
    <lineage>
        <taxon>Eukaryota</taxon>
        <taxon>Metazoa</taxon>
        <taxon>Ecdysozoa</taxon>
        <taxon>Arthropoda</taxon>
        <taxon>Crustacea</taxon>
        <taxon>Branchiopoda</taxon>
        <taxon>Diplostraca</taxon>
        <taxon>Cladocera</taxon>
        <taxon>Anomopoda</taxon>
        <taxon>Daphniidae</taxon>
        <taxon>Daphnia</taxon>
        <taxon>Daphnia similis group</taxon>
    </lineage>
</organism>
<feature type="compositionally biased region" description="Basic and acidic residues" evidence="1">
    <location>
        <begin position="1235"/>
        <end position="1257"/>
    </location>
</feature>
<feature type="region of interest" description="Disordered" evidence="1">
    <location>
        <begin position="1043"/>
        <end position="1076"/>
    </location>
</feature>
<feature type="region of interest" description="Disordered" evidence="1">
    <location>
        <begin position="829"/>
        <end position="860"/>
    </location>
</feature>
<evidence type="ECO:0000313" key="3">
    <source>
        <dbReference type="Proteomes" id="UP000820818"/>
    </source>
</evidence>
<dbReference type="Proteomes" id="UP000820818">
    <property type="component" value="Linkage Group LG2"/>
</dbReference>